<feature type="domain" description="RNA polymerase sigma factor 70 region 4 type 2" evidence="7">
    <location>
        <begin position="119"/>
        <end position="169"/>
    </location>
</feature>
<evidence type="ECO:0000256" key="1">
    <source>
        <dbReference type="ARBA" id="ARBA00010641"/>
    </source>
</evidence>
<dbReference type="InterPro" id="IPR013249">
    <property type="entry name" value="RNA_pol_sigma70_r4_t2"/>
</dbReference>
<protein>
    <submittedName>
        <fullName evidence="8">RNA polymerase, sigma-24 subunit, ECF subfamily</fullName>
    </submittedName>
</protein>
<dbReference type="STRING" id="502025.Hoch_1259"/>
<evidence type="ECO:0000313" key="8">
    <source>
        <dbReference type="EMBL" id="ACY13819.1"/>
    </source>
</evidence>
<dbReference type="RefSeq" id="WP_012826428.1">
    <property type="nucleotide sequence ID" value="NC_013440.1"/>
</dbReference>
<dbReference type="InterPro" id="IPR013324">
    <property type="entry name" value="RNA_pol_sigma_r3/r4-like"/>
</dbReference>
<dbReference type="PANTHER" id="PTHR43133">
    <property type="entry name" value="RNA POLYMERASE ECF-TYPE SIGMA FACTO"/>
    <property type="match status" value="1"/>
</dbReference>
<dbReference type="InterPro" id="IPR014284">
    <property type="entry name" value="RNA_pol_sigma-70_dom"/>
</dbReference>
<evidence type="ECO:0000259" key="6">
    <source>
        <dbReference type="Pfam" id="PF04542"/>
    </source>
</evidence>
<name>D0LTC4_HALO1</name>
<sequence length="206" mass="23132">MQPSDAELLIRWRGGDVVAGEVLFERYYPPLERFFVNKVSVGIGDLVQETLRKFVAGSEHLRDGDKLRSYLFSIAYTTLYSHLRAQRPAHESVDVDTVTIADALPGPSAALARKRELRLLLEGLRGIPISDQVILELHYWEGLATADIAEVLGCPRNTAKSRLRRAQQRLRHMLTEISTSATLLRSTLSDLDDWAEACRDRYVGAA</sequence>
<dbReference type="Gene3D" id="1.10.10.10">
    <property type="entry name" value="Winged helix-like DNA-binding domain superfamily/Winged helix DNA-binding domain"/>
    <property type="match status" value="1"/>
</dbReference>
<keyword evidence="9" id="KW-1185">Reference proteome</keyword>
<dbReference type="GO" id="GO:0006352">
    <property type="term" value="P:DNA-templated transcription initiation"/>
    <property type="evidence" value="ECO:0007669"/>
    <property type="project" value="InterPro"/>
</dbReference>
<dbReference type="SUPFAM" id="SSF88946">
    <property type="entry name" value="Sigma2 domain of RNA polymerase sigma factors"/>
    <property type="match status" value="1"/>
</dbReference>
<dbReference type="EMBL" id="CP001804">
    <property type="protein sequence ID" value="ACY13819.1"/>
    <property type="molecule type" value="Genomic_DNA"/>
</dbReference>
<dbReference type="GO" id="GO:0016987">
    <property type="term" value="F:sigma factor activity"/>
    <property type="evidence" value="ECO:0007669"/>
    <property type="project" value="UniProtKB-KW"/>
</dbReference>
<dbReference type="InterPro" id="IPR007627">
    <property type="entry name" value="RNA_pol_sigma70_r2"/>
</dbReference>
<dbReference type="SUPFAM" id="SSF88659">
    <property type="entry name" value="Sigma3 and sigma4 domains of RNA polymerase sigma factors"/>
    <property type="match status" value="1"/>
</dbReference>
<dbReference type="KEGG" id="hoh:Hoch_1259"/>
<keyword evidence="4" id="KW-0238">DNA-binding</keyword>
<reference evidence="8 9" key="1">
    <citation type="journal article" date="2010" name="Stand. Genomic Sci.">
        <title>Complete genome sequence of Haliangium ochraceum type strain (SMP-2).</title>
        <authorList>
            <consortium name="US DOE Joint Genome Institute (JGI-PGF)"/>
            <person name="Ivanova N."/>
            <person name="Daum C."/>
            <person name="Lang E."/>
            <person name="Abt B."/>
            <person name="Kopitz M."/>
            <person name="Saunders E."/>
            <person name="Lapidus A."/>
            <person name="Lucas S."/>
            <person name="Glavina Del Rio T."/>
            <person name="Nolan M."/>
            <person name="Tice H."/>
            <person name="Copeland A."/>
            <person name="Cheng J.F."/>
            <person name="Chen F."/>
            <person name="Bruce D."/>
            <person name="Goodwin L."/>
            <person name="Pitluck S."/>
            <person name="Mavromatis K."/>
            <person name="Pati A."/>
            <person name="Mikhailova N."/>
            <person name="Chen A."/>
            <person name="Palaniappan K."/>
            <person name="Land M."/>
            <person name="Hauser L."/>
            <person name="Chang Y.J."/>
            <person name="Jeffries C.D."/>
            <person name="Detter J.C."/>
            <person name="Brettin T."/>
            <person name="Rohde M."/>
            <person name="Goker M."/>
            <person name="Bristow J."/>
            <person name="Markowitz V."/>
            <person name="Eisen J.A."/>
            <person name="Hugenholtz P."/>
            <person name="Kyrpides N.C."/>
            <person name="Klenk H.P."/>
        </authorList>
    </citation>
    <scope>NUCLEOTIDE SEQUENCE [LARGE SCALE GENOMIC DNA]</scope>
    <source>
        <strain evidence="9">DSM 14365 / CIP 107738 / JCM 11303 / AJ 13395 / SMP-2</strain>
    </source>
</reference>
<gene>
    <name evidence="8" type="ordered locus">Hoch_1259</name>
</gene>
<keyword evidence="3" id="KW-0731">Sigma factor</keyword>
<dbReference type="OrthoDB" id="5516273at2"/>
<dbReference type="Pfam" id="PF04542">
    <property type="entry name" value="Sigma70_r2"/>
    <property type="match status" value="1"/>
</dbReference>
<dbReference type="AlphaFoldDB" id="D0LTC4"/>
<dbReference type="eggNOG" id="COG1595">
    <property type="taxonomic scope" value="Bacteria"/>
</dbReference>
<accession>D0LTC4</accession>
<comment type="similarity">
    <text evidence="1">Belongs to the sigma-70 factor family. ECF subfamily.</text>
</comment>
<dbReference type="Proteomes" id="UP000001880">
    <property type="component" value="Chromosome"/>
</dbReference>
<dbReference type="Gene3D" id="1.10.1740.10">
    <property type="match status" value="1"/>
</dbReference>
<evidence type="ECO:0000259" key="7">
    <source>
        <dbReference type="Pfam" id="PF08281"/>
    </source>
</evidence>
<evidence type="ECO:0000313" key="9">
    <source>
        <dbReference type="Proteomes" id="UP000001880"/>
    </source>
</evidence>
<proteinExistence type="inferred from homology"/>
<evidence type="ECO:0000256" key="4">
    <source>
        <dbReference type="ARBA" id="ARBA00023125"/>
    </source>
</evidence>
<dbReference type="InterPro" id="IPR039425">
    <property type="entry name" value="RNA_pol_sigma-70-like"/>
</dbReference>
<dbReference type="InterPro" id="IPR036388">
    <property type="entry name" value="WH-like_DNA-bd_sf"/>
</dbReference>
<dbReference type="InterPro" id="IPR013325">
    <property type="entry name" value="RNA_pol_sigma_r2"/>
</dbReference>
<evidence type="ECO:0000256" key="2">
    <source>
        <dbReference type="ARBA" id="ARBA00023015"/>
    </source>
</evidence>
<dbReference type="HOGENOM" id="CLU_047691_3_0_7"/>
<organism evidence="8 9">
    <name type="scientific">Haliangium ochraceum (strain DSM 14365 / JCM 11303 / SMP-2)</name>
    <dbReference type="NCBI Taxonomy" id="502025"/>
    <lineage>
        <taxon>Bacteria</taxon>
        <taxon>Pseudomonadati</taxon>
        <taxon>Myxococcota</taxon>
        <taxon>Polyangia</taxon>
        <taxon>Haliangiales</taxon>
        <taxon>Kofleriaceae</taxon>
        <taxon>Haliangium</taxon>
    </lineage>
</organism>
<evidence type="ECO:0000256" key="3">
    <source>
        <dbReference type="ARBA" id="ARBA00023082"/>
    </source>
</evidence>
<dbReference type="GO" id="GO:0003677">
    <property type="term" value="F:DNA binding"/>
    <property type="evidence" value="ECO:0007669"/>
    <property type="project" value="UniProtKB-KW"/>
</dbReference>
<dbReference type="Pfam" id="PF08281">
    <property type="entry name" value="Sigma70_r4_2"/>
    <property type="match status" value="1"/>
</dbReference>
<keyword evidence="2" id="KW-0805">Transcription regulation</keyword>
<keyword evidence="5" id="KW-0804">Transcription</keyword>
<dbReference type="PANTHER" id="PTHR43133:SF8">
    <property type="entry name" value="RNA POLYMERASE SIGMA FACTOR HI_1459-RELATED"/>
    <property type="match status" value="1"/>
</dbReference>
<dbReference type="NCBIfam" id="TIGR02937">
    <property type="entry name" value="sigma70-ECF"/>
    <property type="match status" value="1"/>
</dbReference>
<evidence type="ECO:0000256" key="5">
    <source>
        <dbReference type="ARBA" id="ARBA00023163"/>
    </source>
</evidence>
<feature type="domain" description="RNA polymerase sigma-70 region 2" evidence="6">
    <location>
        <begin position="23"/>
        <end position="87"/>
    </location>
</feature>